<dbReference type="CDD" id="cd07750">
    <property type="entry name" value="PolyPPase_VTC_like"/>
    <property type="match status" value="1"/>
</dbReference>
<reference evidence="2 3" key="1">
    <citation type="submission" date="2016-10" db="EMBL/GenBank/DDBJ databases">
        <authorList>
            <person name="de Groot N.N."/>
        </authorList>
    </citation>
    <scope>NUCLEOTIDE SEQUENCE [LARGE SCALE GENOMIC DNA]</scope>
    <source>
        <strain evidence="2 3">APO</strain>
    </source>
</reference>
<name>A0A1H3PEF6_9FIRM</name>
<evidence type="ECO:0000313" key="2">
    <source>
        <dbReference type="EMBL" id="SDY99460.1"/>
    </source>
</evidence>
<dbReference type="Pfam" id="PF09359">
    <property type="entry name" value="VTC"/>
    <property type="match status" value="1"/>
</dbReference>
<dbReference type="InterPro" id="IPR018966">
    <property type="entry name" value="VTC_domain"/>
</dbReference>
<dbReference type="Proteomes" id="UP000199230">
    <property type="component" value="Unassembled WGS sequence"/>
</dbReference>
<dbReference type="GO" id="GO:0006799">
    <property type="term" value="P:polyphosphate biosynthetic process"/>
    <property type="evidence" value="ECO:0007669"/>
    <property type="project" value="UniProtKB-ARBA"/>
</dbReference>
<gene>
    <name evidence="2" type="ORF">SAMN05192546_106166</name>
</gene>
<dbReference type="STRING" id="159292.SAMN05192546_106166"/>
<dbReference type="EMBL" id="FNPV01000006">
    <property type="protein sequence ID" value="SDY99460.1"/>
    <property type="molecule type" value="Genomic_DNA"/>
</dbReference>
<proteinExistence type="predicted"/>
<keyword evidence="3" id="KW-1185">Reference proteome</keyword>
<dbReference type="AlphaFoldDB" id="A0A1H3PEF6"/>
<organism evidence="2 3">
    <name type="scientific">Tindallia californiensis</name>
    <dbReference type="NCBI Taxonomy" id="159292"/>
    <lineage>
        <taxon>Bacteria</taxon>
        <taxon>Bacillati</taxon>
        <taxon>Bacillota</taxon>
        <taxon>Clostridia</taxon>
        <taxon>Peptostreptococcales</taxon>
        <taxon>Tindalliaceae</taxon>
        <taxon>Tindallia</taxon>
    </lineage>
</organism>
<feature type="domain" description="VTC" evidence="1">
    <location>
        <begin position="7"/>
        <end position="234"/>
    </location>
</feature>
<sequence>MSERFFNRYEFKYLINEETAANFLRLITPHMKRDQHTDDNATYRISSLYFDTRENLFLDEYLRGERFRQKLRLRVYNTPNLWDTCFFEIKKKFSKYVNKRRAKITIGEAYAWTRGERTLEEMIKIFPTEAQILREIHFLMQLYQLEPRVVISYDRQAYMGIFDENLRVTFDRHLTKRHTLLEPHQQGGDQRYLSTGKVVLEVKTNKAIPLWLASTISELECRKQTFSKYSNSYHAPEIREKQMKKQLEKQLEKQIKVKS</sequence>
<accession>A0A1H3PEF6</accession>
<evidence type="ECO:0000259" key="1">
    <source>
        <dbReference type="Pfam" id="PF09359"/>
    </source>
</evidence>
<dbReference type="RefSeq" id="WP_176968364.1">
    <property type="nucleotide sequence ID" value="NZ_FNPV01000006.1"/>
</dbReference>
<protein>
    <submittedName>
        <fullName evidence="2">VTC domain-containing protein</fullName>
    </submittedName>
</protein>
<dbReference type="InterPro" id="IPR042267">
    <property type="entry name" value="VTC_sf"/>
</dbReference>
<dbReference type="Gene3D" id="3.20.100.30">
    <property type="entry name" value="VTC, catalytic tunnel domain"/>
    <property type="match status" value="1"/>
</dbReference>
<evidence type="ECO:0000313" key="3">
    <source>
        <dbReference type="Proteomes" id="UP000199230"/>
    </source>
</evidence>